<proteinExistence type="predicted"/>
<evidence type="ECO:0000313" key="1">
    <source>
        <dbReference type="EMBL" id="KAH7652047.1"/>
    </source>
</evidence>
<sequence>MSTSEEVRYEVNFAGTQTFAVTFRSRLKEIFIPDDPFRHLQDLPTRTKAHRILKYFVPILEWGPRYTFNEFRYDLLAGITVASLAIPQGISYARLAEIPPIIGLYSSFVPPLVYAIFGSSKNLAVGTVAASSLLLNSIIRQVVLPEKDMKLYIGIVMTAAFFTGIIQMVLGVFRLGFLVDFLSRSTITGFMGGTAILIIMQQLKGMLGLTRFTTKTDVISVLHAVIEYRDDWQWQSFVMGICFLAFLLGTRYLKIKVPRLFWVSAISPLVVVIVGGLVAFFLHGATHGIPIVGPLKKGLNPISIGNLVFTPPYLQYAVKAGSVTGFIALAEGIAVGRSLALMKNHHVDGNKEMIAFGLMNIAGSFTSCYLTTAPFSKSAVNSHAGSKTAMSNIVQAICMMLVLLFLAPLFKYTPLVALATIIIVAMIGLLEFKEMAHLFKVDKFDFCVCMAAFLGVAFLSMLQGLMISVGLSIIRALLCVARPITCKLGRLQGTNMYRDIEHYNDASTIPGILILNVGSPVYFASANYLRERITRWVQDEERSFGETQGDIHYVILDMGGATAIDKSGIGMLEEVHKYLKKRGTKMVLCNPRLEIIKKLIMGNIIDLIGTDWVFLTIKDAVRACEFALQEHRRQEQDAV</sequence>
<keyword evidence="2" id="KW-1185">Reference proteome</keyword>
<reference evidence="2" key="1">
    <citation type="journal article" date="2022" name="Nat. Commun.">
        <title>Chromosome evolution and the genetic basis of agronomically important traits in greater yam.</title>
        <authorList>
            <person name="Bredeson J.V."/>
            <person name="Lyons J.B."/>
            <person name="Oniyinde I.O."/>
            <person name="Okereke N.R."/>
            <person name="Kolade O."/>
            <person name="Nnabue I."/>
            <person name="Nwadili C.O."/>
            <person name="Hribova E."/>
            <person name="Parker M."/>
            <person name="Nwogha J."/>
            <person name="Shu S."/>
            <person name="Carlson J."/>
            <person name="Kariba R."/>
            <person name="Muthemba S."/>
            <person name="Knop K."/>
            <person name="Barton G.J."/>
            <person name="Sherwood A.V."/>
            <person name="Lopez-Montes A."/>
            <person name="Asiedu R."/>
            <person name="Jamnadass R."/>
            <person name="Muchugi A."/>
            <person name="Goodstein D."/>
            <person name="Egesi C.N."/>
            <person name="Featherston J."/>
            <person name="Asfaw A."/>
            <person name="Simpson G.G."/>
            <person name="Dolezel J."/>
            <person name="Hendre P.S."/>
            <person name="Van Deynze A."/>
            <person name="Kumar P.L."/>
            <person name="Obidiegwu J.E."/>
            <person name="Bhattacharjee R."/>
            <person name="Rokhsar D.S."/>
        </authorList>
    </citation>
    <scope>NUCLEOTIDE SEQUENCE [LARGE SCALE GENOMIC DNA]</scope>
    <source>
        <strain evidence="2">cv. TDa95/00328</strain>
    </source>
</reference>
<dbReference type="Proteomes" id="UP000827976">
    <property type="component" value="Chromosome 20"/>
</dbReference>
<protein>
    <submittedName>
        <fullName evidence="1">Sulfate transporter 3 protein</fullName>
    </submittedName>
</protein>
<organism evidence="1 2">
    <name type="scientific">Dioscorea alata</name>
    <name type="common">Purple yam</name>
    <dbReference type="NCBI Taxonomy" id="55571"/>
    <lineage>
        <taxon>Eukaryota</taxon>
        <taxon>Viridiplantae</taxon>
        <taxon>Streptophyta</taxon>
        <taxon>Embryophyta</taxon>
        <taxon>Tracheophyta</taxon>
        <taxon>Spermatophyta</taxon>
        <taxon>Magnoliopsida</taxon>
        <taxon>Liliopsida</taxon>
        <taxon>Dioscoreales</taxon>
        <taxon>Dioscoreaceae</taxon>
        <taxon>Dioscorea</taxon>
    </lineage>
</organism>
<dbReference type="EMBL" id="CM037030">
    <property type="protein sequence ID" value="KAH7652047.1"/>
    <property type="molecule type" value="Genomic_DNA"/>
</dbReference>
<comment type="caution">
    <text evidence="1">The sequence shown here is derived from an EMBL/GenBank/DDBJ whole genome shotgun (WGS) entry which is preliminary data.</text>
</comment>
<accession>A0ACB7TW89</accession>
<name>A0ACB7TW89_DIOAL</name>
<gene>
    <name evidence="1" type="ORF">IHE45_20G096600</name>
</gene>
<evidence type="ECO:0000313" key="2">
    <source>
        <dbReference type="Proteomes" id="UP000827976"/>
    </source>
</evidence>